<evidence type="ECO:0000313" key="4">
    <source>
        <dbReference type="Proteomes" id="UP001596122"/>
    </source>
</evidence>
<keyword evidence="1" id="KW-1133">Transmembrane helix</keyword>
<name>A0ABW0GMZ1_9MICO</name>
<reference evidence="4" key="1">
    <citation type="journal article" date="2019" name="Int. J. Syst. Evol. Microbiol.">
        <title>The Global Catalogue of Microorganisms (GCM) 10K type strain sequencing project: providing services to taxonomists for standard genome sequencing and annotation.</title>
        <authorList>
            <consortium name="The Broad Institute Genomics Platform"/>
            <consortium name="The Broad Institute Genome Sequencing Center for Infectious Disease"/>
            <person name="Wu L."/>
            <person name="Ma J."/>
        </authorList>
    </citation>
    <scope>NUCLEOTIDE SEQUENCE [LARGE SCALE GENOMIC DNA]</scope>
    <source>
        <strain evidence="4">CCUG 43114</strain>
    </source>
</reference>
<dbReference type="SUPFAM" id="SSF56219">
    <property type="entry name" value="DNase I-like"/>
    <property type="match status" value="1"/>
</dbReference>
<keyword evidence="3" id="KW-0540">Nuclease</keyword>
<sequence>MTRSRLARGVAVALLVVAAPVTLARLLGSVGLDTVTPSVQLVGLAPLAGAVLLVALAAAVVAPVGRRLVVVLLVAVALHAGWALAPLVADRLGPESDRGDAVVLRLLSVNARFGNAHADEVVALVRDLDVDVLAVQELTAPLAGDLGRAGLAELLPHEVAVRVPGAAGAATFSRWPLTALGAPSTTFTTLVTEVAVPGAAEGVTVVNVHTWPPLPGTVERWRRDHALLRGAVADLPGRVVVAGDLNATRDHSAMRALLRAGDLAEVADGRAWAPTWPADQPFPSVLRLDHVLAGPGVAPTGPATAHRVVGSDHLAVAADLVLDASP</sequence>
<feature type="transmembrane region" description="Helical" evidence="1">
    <location>
        <begin position="40"/>
        <end position="61"/>
    </location>
</feature>
<dbReference type="Gene3D" id="3.60.10.10">
    <property type="entry name" value="Endonuclease/exonuclease/phosphatase"/>
    <property type="match status" value="1"/>
</dbReference>
<dbReference type="InterPro" id="IPR005135">
    <property type="entry name" value="Endo/exonuclease/phosphatase"/>
</dbReference>
<feature type="transmembrane region" description="Helical" evidence="1">
    <location>
        <begin position="68"/>
        <end position="89"/>
    </location>
</feature>
<organism evidence="3 4">
    <name type="scientific">Aquipuribacter nitratireducens</name>
    <dbReference type="NCBI Taxonomy" id="650104"/>
    <lineage>
        <taxon>Bacteria</taxon>
        <taxon>Bacillati</taxon>
        <taxon>Actinomycetota</taxon>
        <taxon>Actinomycetes</taxon>
        <taxon>Micrococcales</taxon>
        <taxon>Intrasporangiaceae</taxon>
        <taxon>Aquipuribacter</taxon>
    </lineage>
</organism>
<accession>A0ABW0GMZ1</accession>
<evidence type="ECO:0000256" key="1">
    <source>
        <dbReference type="SAM" id="Phobius"/>
    </source>
</evidence>
<proteinExistence type="predicted"/>
<dbReference type="EMBL" id="JBHSLD010000009">
    <property type="protein sequence ID" value="MFC5381340.1"/>
    <property type="molecule type" value="Genomic_DNA"/>
</dbReference>
<dbReference type="GO" id="GO:0004519">
    <property type="term" value="F:endonuclease activity"/>
    <property type="evidence" value="ECO:0007669"/>
    <property type="project" value="UniProtKB-KW"/>
</dbReference>
<keyword evidence="1" id="KW-0812">Transmembrane</keyword>
<evidence type="ECO:0000313" key="3">
    <source>
        <dbReference type="EMBL" id="MFC5381340.1"/>
    </source>
</evidence>
<dbReference type="InterPro" id="IPR036691">
    <property type="entry name" value="Endo/exonu/phosph_ase_sf"/>
</dbReference>
<feature type="domain" description="Endonuclease/exonuclease/phosphatase" evidence="2">
    <location>
        <begin position="107"/>
        <end position="313"/>
    </location>
</feature>
<keyword evidence="4" id="KW-1185">Reference proteome</keyword>
<dbReference type="RefSeq" id="WP_340269232.1">
    <property type="nucleotide sequence ID" value="NZ_JBBEOG010000004.1"/>
</dbReference>
<comment type="caution">
    <text evidence="3">The sequence shown here is derived from an EMBL/GenBank/DDBJ whole genome shotgun (WGS) entry which is preliminary data.</text>
</comment>
<keyword evidence="1" id="KW-0472">Membrane</keyword>
<dbReference type="Pfam" id="PF03372">
    <property type="entry name" value="Exo_endo_phos"/>
    <property type="match status" value="1"/>
</dbReference>
<keyword evidence="3" id="KW-0378">Hydrolase</keyword>
<gene>
    <name evidence="3" type="ORF">ACFPJ6_11100</name>
</gene>
<evidence type="ECO:0000259" key="2">
    <source>
        <dbReference type="Pfam" id="PF03372"/>
    </source>
</evidence>
<dbReference type="Proteomes" id="UP001596122">
    <property type="component" value="Unassembled WGS sequence"/>
</dbReference>
<keyword evidence="3" id="KW-0255">Endonuclease</keyword>
<protein>
    <submittedName>
        <fullName evidence="3">Endonuclease/exonuclease/phosphatase family protein</fullName>
    </submittedName>
</protein>